<evidence type="ECO:0000313" key="2">
    <source>
        <dbReference type="EMBL" id="RKW69599.1"/>
    </source>
</evidence>
<dbReference type="Pfam" id="PF03009">
    <property type="entry name" value="GDPD"/>
    <property type="match status" value="1"/>
</dbReference>
<evidence type="ECO:0000259" key="1">
    <source>
        <dbReference type="PROSITE" id="PS51704"/>
    </source>
</evidence>
<feature type="domain" description="GP-PDE" evidence="1">
    <location>
        <begin position="2"/>
        <end position="280"/>
    </location>
</feature>
<dbReference type="Gene3D" id="3.20.20.190">
    <property type="entry name" value="Phosphatidylinositol (PI) phosphodiesterase"/>
    <property type="match status" value="1"/>
</dbReference>
<dbReference type="GO" id="GO:0006629">
    <property type="term" value="P:lipid metabolic process"/>
    <property type="evidence" value="ECO:0007669"/>
    <property type="project" value="InterPro"/>
</dbReference>
<dbReference type="InterPro" id="IPR017946">
    <property type="entry name" value="PLC-like_Pdiesterase_TIM-brl"/>
</dbReference>
<dbReference type="PANTHER" id="PTHR46211">
    <property type="entry name" value="GLYCEROPHOSPHORYL DIESTER PHOSPHODIESTERASE"/>
    <property type="match status" value="1"/>
</dbReference>
<dbReference type="InterPro" id="IPR030395">
    <property type="entry name" value="GP_PDE_dom"/>
</dbReference>
<accession>A0A496PGJ7</accession>
<comment type="caution">
    <text evidence="2">The sequence shown here is derived from an EMBL/GenBank/DDBJ whole genome shotgun (WGS) entry which is preliminary data.</text>
</comment>
<dbReference type="RefSeq" id="WP_121485929.1">
    <property type="nucleotide sequence ID" value="NZ_QQXL01000008.1"/>
</dbReference>
<protein>
    <submittedName>
        <fullName evidence="2">Glycerophosphodiester phosphodiesterase</fullName>
    </submittedName>
</protein>
<proteinExistence type="predicted"/>
<dbReference type="Proteomes" id="UP000273119">
    <property type="component" value="Unassembled WGS sequence"/>
</dbReference>
<organism evidence="2 3">
    <name type="scientific">Galactobacter caseinivorans</name>
    <dbReference type="NCBI Taxonomy" id="2676123"/>
    <lineage>
        <taxon>Bacteria</taxon>
        <taxon>Bacillati</taxon>
        <taxon>Actinomycetota</taxon>
        <taxon>Actinomycetes</taxon>
        <taxon>Micrococcales</taxon>
        <taxon>Micrococcaceae</taxon>
        <taxon>Galactobacter</taxon>
    </lineage>
</organism>
<gene>
    <name evidence="2" type="ORF">DWQ67_12460</name>
</gene>
<dbReference type="PANTHER" id="PTHR46211:SF1">
    <property type="entry name" value="GLYCEROPHOSPHODIESTER PHOSPHODIESTERASE, CYTOPLASMIC"/>
    <property type="match status" value="1"/>
</dbReference>
<dbReference type="EMBL" id="QQXL01000008">
    <property type="protein sequence ID" value="RKW69599.1"/>
    <property type="molecule type" value="Genomic_DNA"/>
</dbReference>
<dbReference type="SUPFAM" id="SSF51695">
    <property type="entry name" value="PLC-like phosphodiesterases"/>
    <property type="match status" value="1"/>
</dbReference>
<reference evidence="2 3" key="1">
    <citation type="submission" date="2018-07" db="EMBL/GenBank/DDBJ databases">
        <title>Arthrobacter sp. nov., isolated from raw cow's milk with high bacterial count.</title>
        <authorList>
            <person name="Hahne J."/>
            <person name="Isele D."/>
            <person name="Lipski A."/>
        </authorList>
    </citation>
    <scope>NUCLEOTIDE SEQUENCE [LARGE SCALE GENOMIC DNA]</scope>
    <source>
        <strain evidence="2 3">JZ R-183</strain>
    </source>
</reference>
<sequence length="286" mass="31162">MPRFFAHRGSSHAFAENTRAAYLQAVRDGADGIECDVHLSADGHVVCHHDATLGRTSDGEGHVRELTLAQLRGFDYSGWKGAQIPPEFGGVGDQLCTLVDLVRIAQGAKRPIELAVETKHQDGDDPRLEPAVMEVLESLGFDRATRRIGDVTVSFMSFESRAVDRLLEVVPRQGVCTLIEDKGQGWEEDALADAEAAAAGPGEYRRRFVESARALDRGRAALIGPGVDFVRQHEDVVRGWLERAGARVWTVDLLDDARYLLGVGVTELTSNRPAQLRAELEAAGLA</sequence>
<dbReference type="GO" id="GO:0008081">
    <property type="term" value="F:phosphoric diester hydrolase activity"/>
    <property type="evidence" value="ECO:0007669"/>
    <property type="project" value="InterPro"/>
</dbReference>
<dbReference type="PROSITE" id="PS51704">
    <property type="entry name" value="GP_PDE"/>
    <property type="match status" value="1"/>
</dbReference>
<dbReference type="AlphaFoldDB" id="A0A496PGJ7"/>
<name>A0A496PGJ7_9MICC</name>
<keyword evidence="3" id="KW-1185">Reference proteome</keyword>
<evidence type="ECO:0000313" key="3">
    <source>
        <dbReference type="Proteomes" id="UP000273119"/>
    </source>
</evidence>